<dbReference type="InterPro" id="IPR009027">
    <property type="entry name" value="Ribosomal_bL9/RNase_H1_N"/>
</dbReference>
<dbReference type="InterPro" id="IPR020594">
    <property type="entry name" value="Ribosomal_bL9_bac/chp"/>
</dbReference>
<dbReference type="OrthoDB" id="9788336at2"/>
<dbReference type="AlphaFoldDB" id="A0A1V4IFQ4"/>
<dbReference type="Gene3D" id="3.10.430.100">
    <property type="entry name" value="Ribosomal protein L9, C-terminal domain"/>
    <property type="match status" value="1"/>
</dbReference>
<dbReference type="GO" id="GO:0003735">
    <property type="term" value="F:structural constituent of ribosome"/>
    <property type="evidence" value="ECO:0007669"/>
    <property type="project" value="InterPro"/>
</dbReference>
<evidence type="ECO:0000256" key="6">
    <source>
        <dbReference type="ARBA" id="ARBA00035292"/>
    </source>
</evidence>
<dbReference type="GO" id="GO:0019843">
    <property type="term" value="F:rRNA binding"/>
    <property type="evidence" value="ECO:0007669"/>
    <property type="project" value="UniProtKB-UniRule"/>
</dbReference>
<dbReference type="InterPro" id="IPR020069">
    <property type="entry name" value="Ribosomal_bL9_C"/>
</dbReference>
<keyword evidence="5 7" id="KW-0687">Ribonucleoprotein</keyword>
<dbReference type="Proteomes" id="UP000190080">
    <property type="component" value="Unassembled WGS sequence"/>
</dbReference>
<dbReference type="FunFam" id="3.40.5.10:FF:000002">
    <property type="entry name" value="50S ribosomal protein L9"/>
    <property type="match status" value="1"/>
</dbReference>
<dbReference type="SUPFAM" id="SSF55658">
    <property type="entry name" value="L9 N-domain-like"/>
    <property type="match status" value="1"/>
</dbReference>
<dbReference type="Pfam" id="PF01281">
    <property type="entry name" value="Ribosomal_L9_N"/>
    <property type="match status" value="1"/>
</dbReference>
<dbReference type="PROSITE" id="PS00651">
    <property type="entry name" value="RIBOSOMAL_L9"/>
    <property type="match status" value="1"/>
</dbReference>
<keyword evidence="4 7" id="KW-0689">Ribosomal protein</keyword>
<dbReference type="Pfam" id="PF03948">
    <property type="entry name" value="Ribosomal_L9_C"/>
    <property type="match status" value="1"/>
</dbReference>
<sequence>MKVILLKDVKSVGKKGEVINASDGYARNFLFPRKLAEEATDENMHILNQKNEKERKKRLAEIEEAQRLADKLKGKEIKIIAKSGENGRLFGAVTNKDVADAIKKQYALDVEKKKIDMDTIKQTGIYDIEVKLYSEVSTKMKVIVTEK</sequence>
<dbReference type="GO" id="GO:0005840">
    <property type="term" value="C:ribosome"/>
    <property type="evidence" value="ECO:0007669"/>
    <property type="project" value="UniProtKB-KW"/>
</dbReference>
<evidence type="ECO:0000256" key="8">
    <source>
        <dbReference type="SAM" id="Coils"/>
    </source>
</evidence>
<keyword evidence="11" id="KW-1185">Reference proteome</keyword>
<dbReference type="PANTHER" id="PTHR21368">
    <property type="entry name" value="50S RIBOSOMAL PROTEIN L9"/>
    <property type="match status" value="1"/>
</dbReference>
<comment type="function">
    <text evidence="7">Binds to the 23S rRNA.</text>
</comment>
<dbReference type="GO" id="GO:1990904">
    <property type="term" value="C:ribonucleoprotein complex"/>
    <property type="evidence" value="ECO:0007669"/>
    <property type="project" value="UniProtKB-KW"/>
</dbReference>
<dbReference type="HAMAP" id="MF_00503">
    <property type="entry name" value="Ribosomal_bL9"/>
    <property type="match status" value="1"/>
</dbReference>
<evidence type="ECO:0000256" key="7">
    <source>
        <dbReference type="HAMAP-Rule" id="MF_00503"/>
    </source>
</evidence>
<name>A0A1V4IFQ4_9CLOT</name>
<reference evidence="10 11" key="1">
    <citation type="submission" date="2017-03" db="EMBL/GenBank/DDBJ databases">
        <title>Genome sequence of Clostridium oryzae DSM 28571.</title>
        <authorList>
            <person name="Poehlein A."/>
            <person name="Daniel R."/>
        </authorList>
    </citation>
    <scope>NUCLEOTIDE SEQUENCE [LARGE SCALE GENOMIC DNA]</scope>
    <source>
        <strain evidence="10 11">DSM 28571</strain>
    </source>
</reference>
<dbReference type="Gene3D" id="3.40.5.10">
    <property type="entry name" value="Ribosomal protein L9, N-terminal domain"/>
    <property type="match status" value="1"/>
</dbReference>
<evidence type="ECO:0000256" key="1">
    <source>
        <dbReference type="ARBA" id="ARBA00010605"/>
    </source>
</evidence>
<accession>A0A1V4IFQ4</accession>
<dbReference type="SUPFAM" id="SSF55653">
    <property type="entry name" value="Ribosomal protein L9 C-domain"/>
    <property type="match status" value="1"/>
</dbReference>
<comment type="caution">
    <text evidence="10">The sequence shown here is derived from an EMBL/GenBank/DDBJ whole genome shotgun (WGS) entry which is preliminary data.</text>
</comment>
<keyword evidence="3 7" id="KW-0694">RNA-binding</keyword>
<dbReference type="RefSeq" id="WP_079426908.1">
    <property type="nucleotide sequence ID" value="NZ_MZGV01000053.1"/>
</dbReference>
<evidence type="ECO:0000256" key="2">
    <source>
        <dbReference type="ARBA" id="ARBA00022730"/>
    </source>
</evidence>
<dbReference type="EMBL" id="MZGV01000053">
    <property type="protein sequence ID" value="OPJ58690.1"/>
    <property type="molecule type" value="Genomic_DNA"/>
</dbReference>
<dbReference type="NCBIfam" id="TIGR00158">
    <property type="entry name" value="L9"/>
    <property type="match status" value="1"/>
</dbReference>
<dbReference type="InterPro" id="IPR036791">
    <property type="entry name" value="Ribosomal_bL9_C_sf"/>
</dbReference>
<organism evidence="10 11">
    <name type="scientific">Clostridium oryzae</name>
    <dbReference type="NCBI Taxonomy" id="1450648"/>
    <lineage>
        <taxon>Bacteria</taxon>
        <taxon>Bacillati</taxon>
        <taxon>Bacillota</taxon>
        <taxon>Clostridia</taxon>
        <taxon>Eubacteriales</taxon>
        <taxon>Clostridiaceae</taxon>
        <taxon>Clostridium</taxon>
    </lineage>
</organism>
<keyword evidence="2 7" id="KW-0699">rRNA-binding</keyword>
<evidence type="ECO:0000256" key="4">
    <source>
        <dbReference type="ARBA" id="ARBA00022980"/>
    </source>
</evidence>
<dbReference type="InterPro" id="IPR020070">
    <property type="entry name" value="Ribosomal_bL9_N"/>
</dbReference>
<dbReference type="InterPro" id="IPR000244">
    <property type="entry name" value="Ribosomal_bL9"/>
</dbReference>
<evidence type="ECO:0000313" key="10">
    <source>
        <dbReference type="EMBL" id="OPJ58690.1"/>
    </source>
</evidence>
<dbReference type="GO" id="GO:0006412">
    <property type="term" value="P:translation"/>
    <property type="evidence" value="ECO:0007669"/>
    <property type="project" value="UniProtKB-UniRule"/>
</dbReference>
<proteinExistence type="inferred from homology"/>
<feature type="coiled-coil region" evidence="8">
    <location>
        <begin position="36"/>
        <end position="75"/>
    </location>
</feature>
<evidence type="ECO:0000313" key="11">
    <source>
        <dbReference type="Proteomes" id="UP000190080"/>
    </source>
</evidence>
<keyword evidence="8" id="KW-0175">Coiled coil</keyword>
<evidence type="ECO:0000256" key="5">
    <source>
        <dbReference type="ARBA" id="ARBA00023274"/>
    </source>
</evidence>
<dbReference type="STRING" id="1450648.CLORY_35240"/>
<comment type="similarity">
    <text evidence="1 7">Belongs to the bacterial ribosomal protein bL9 family.</text>
</comment>
<gene>
    <name evidence="7 10" type="primary">rplI</name>
    <name evidence="10" type="ORF">CLORY_35240</name>
</gene>
<protein>
    <recommendedName>
        <fullName evidence="6 7">Large ribosomal subunit protein bL9</fullName>
    </recommendedName>
</protein>
<evidence type="ECO:0000256" key="3">
    <source>
        <dbReference type="ARBA" id="ARBA00022884"/>
    </source>
</evidence>
<evidence type="ECO:0000259" key="9">
    <source>
        <dbReference type="PROSITE" id="PS00651"/>
    </source>
</evidence>
<dbReference type="InterPro" id="IPR036935">
    <property type="entry name" value="Ribosomal_bL9_N_sf"/>
</dbReference>
<feature type="domain" description="Ribosomal protein L9" evidence="9">
    <location>
        <begin position="13"/>
        <end position="40"/>
    </location>
</feature>